<protein>
    <submittedName>
        <fullName evidence="11">G-protein coupled receptor</fullName>
    </submittedName>
</protein>
<dbReference type="Proteomes" id="UP000324632">
    <property type="component" value="Chromosome 1"/>
</dbReference>
<feature type="transmembrane region" description="Helical" evidence="9">
    <location>
        <begin position="131"/>
        <end position="151"/>
    </location>
</feature>
<evidence type="ECO:0000256" key="5">
    <source>
        <dbReference type="ARBA" id="ARBA00023136"/>
    </source>
</evidence>
<evidence type="ECO:0000256" key="8">
    <source>
        <dbReference type="RuleBase" id="RU000688"/>
    </source>
</evidence>
<dbReference type="EMBL" id="SOYY01000001">
    <property type="protein sequence ID" value="KAA0725170.1"/>
    <property type="molecule type" value="Genomic_DNA"/>
</dbReference>
<dbReference type="SUPFAM" id="SSF81321">
    <property type="entry name" value="Family A G protein-coupled receptor-like"/>
    <property type="match status" value="1"/>
</dbReference>
<keyword evidence="3 9" id="KW-1133">Transmembrane helix</keyword>
<dbReference type="PROSITE" id="PS00237">
    <property type="entry name" value="G_PROTEIN_RECEP_F1_1"/>
    <property type="match status" value="1"/>
</dbReference>
<accession>A0A5A9PSJ0</accession>
<evidence type="ECO:0000256" key="1">
    <source>
        <dbReference type="ARBA" id="ARBA00004141"/>
    </source>
</evidence>
<evidence type="ECO:0000313" key="12">
    <source>
        <dbReference type="Proteomes" id="UP000324632"/>
    </source>
</evidence>
<dbReference type="PRINTS" id="PR00237">
    <property type="entry name" value="GPCRRHODOPSN"/>
</dbReference>
<feature type="domain" description="G-protein coupled receptors family 1 profile" evidence="10">
    <location>
        <begin position="32"/>
        <end position="278"/>
    </location>
</feature>
<feature type="transmembrane region" description="Helical" evidence="9">
    <location>
        <begin position="225"/>
        <end position="247"/>
    </location>
</feature>
<feature type="transmembrane region" description="Helical" evidence="9">
    <location>
        <begin position="20"/>
        <end position="41"/>
    </location>
</feature>
<reference evidence="11 12" key="1">
    <citation type="journal article" date="2019" name="Mol. Ecol. Resour.">
        <title>Chromosome-level genome assembly of Triplophysa tibetana, a fish adapted to the harsh high-altitude environment of the Tibetan Plateau.</title>
        <authorList>
            <person name="Yang X."/>
            <person name="Liu H."/>
            <person name="Ma Z."/>
            <person name="Zou Y."/>
            <person name="Zou M."/>
            <person name="Mao Y."/>
            <person name="Li X."/>
            <person name="Wang H."/>
            <person name="Chen T."/>
            <person name="Wang W."/>
            <person name="Yang R."/>
        </authorList>
    </citation>
    <scope>NUCLEOTIDE SEQUENCE [LARGE SCALE GENOMIC DNA]</scope>
    <source>
        <strain evidence="11">TTIB1903HZAU</strain>
        <tissue evidence="11">Muscle</tissue>
    </source>
</reference>
<evidence type="ECO:0000256" key="9">
    <source>
        <dbReference type="SAM" id="Phobius"/>
    </source>
</evidence>
<dbReference type="Gene3D" id="1.20.1070.10">
    <property type="entry name" value="Rhodopsin 7-helix transmembrane proteins"/>
    <property type="match status" value="1"/>
</dbReference>
<evidence type="ECO:0000259" key="10">
    <source>
        <dbReference type="PROSITE" id="PS50262"/>
    </source>
</evidence>
<evidence type="ECO:0000256" key="6">
    <source>
        <dbReference type="ARBA" id="ARBA00023170"/>
    </source>
</evidence>
<dbReference type="PANTHER" id="PTHR46048:SF10">
    <property type="entry name" value="HYDROXYCARBOXYLIC ACID RECEPTOR 1-4-RELATED"/>
    <property type="match status" value="1"/>
</dbReference>
<evidence type="ECO:0000256" key="4">
    <source>
        <dbReference type="ARBA" id="ARBA00023040"/>
    </source>
</evidence>
<evidence type="ECO:0000313" key="11">
    <source>
        <dbReference type="EMBL" id="KAA0725170.1"/>
    </source>
</evidence>
<dbReference type="PROSITE" id="PS50262">
    <property type="entry name" value="G_PROTEIN_RECEP_F1_2"/>
    <property type="match status" value="1"/>
</dbReference>
<dbReference type="InterPro" id="IPR000276">
    <property type="entry name" value="GPCR_Rhodpsn"/>
</dbReference>
<dbReference type="Pfam" id="PF00001">
    <property type="entry name" value="7tm_1"/>
    <property type="match status" value="1"/>
</dbReference>
<dbReference type="PANTHER" id="PTHR46048">
    <property type="entry name" value="HYDROXYCARBOXYLIC ACID RECEPTOR 2"/>
    <property type="match status" value="1"/>
</dbReference>
<comment type="similarity">
    <text evidence="8">Belongs to the G-protein coupled receptor 1 family.</text>
</comment>
<gene>
    <name evidence="11" type="ORF">E1301_Tti005882</name>
</gene>
<sequence length="313" mass="36169">MRNNTTCMDPLQHVSLFLKPMFILEFVLGLPGNIFALWVLFFKSPWKAGNVCLFCLVTADFLLLIALPFRIDYLFRDEDWIFGEHFCRFVLYIISVNYSASMAFMTILAVDRFFRILRPHHPICRLSVRHGIMMVSAVWVGILLIRLPPALTLDLQYHTNTSKLTCDASLSWTSPSLGLRIYNSIHLTEVLVAFTLVLFCFVRVLSYARERQLKAHRRVNRTVRLLLFIVIMFVFCFLPTGISGILLQGFPCSEYLQLSLNISLAITYMNSALDQVIYCHSNAWFRDTLKAKSNSVVQTQFKMSFKKNKKPKP</sequence>
<feature type="transmembrane region" description="Helical" evidence="9">
    <location>
        <begin position="48"/>
        <end position="69"/>
    </location>
</feature>
<keyword evidence="6 8" id="KW-0675">Receptor</keyword>
<dbReference type="GO" id="GO:0004930">
    <property type="term" value="F:G protein-coupled receptor activity"/>
    <property type="evidence" value="ECO:0007669"/>
    <property type="project" value="UniProtKB-KW"/>
</dbReference>
<dbReference type="InterPro" id="IPR017452">
    <property type="entry name" value="GPCR_Rhodpsn_7TM"/>
</dbReference>
<name>A0A5A9PSJ0_9TELE</name>
<dbReference type="GO" id="GO:0005886">
    <property type="term" value="C:plasma membrane"/>
    <property type="evidence" value="ECO:0007669"/>
    <property type="project" value="TreeGrafter"/>
</dbReference>
<organism evidence="11 12">
    <name type="scientific">Triplophysa tibetana</name>
    <dbReference type="NCBI Taxonomy" id="1572043"/>
    <lineage>
        <taxon>Eukaryota</taxon>
        <taxon>Metazoa</taxon>
        <taxon>Chordata</taxon>
        <taxon>Craniata</taxon>
        <taxon>Vertebrata</taxon>
        <taxon>Euteleostomi</taxon>
        <taxon>Actinopterygii</taxon>
        <taxon>Neopterygii</taxon>
        <taxon>Teleostei</taxon>
        <taxon>Ostariophysi</taxon>
        <taxon>Cypriniformes</taxon>
        <taxon>Nemacheilidae</taxon>
        <taxon>Triplophysa</taxon>
    </lineage>
</organism>
<evidence type="ECO:0000256" key="7">
    <source>
        <dbReference type="ARBA" id="ARBA00023224"/>
    </source>
</evidence>
<comment type="subcellular location">
    <subcellularLocation>
        <location evidence="1">Membrane</location>
        <topology evidence="1">Multi-pass membrane protein</topology>
    </subcellularLocation>
</comment>
<proteinExistence type="inferred from homology"/>
<comment type="caution">
    <text evidence="11">The sequence shown here is derived from an EMBL/GenBank/DDBJ whole genome shotgun (WGS) entry which is preliminary data.</text>
</comment>
<evidence type="ECO:0000256" key="2">
    <source>
        <dbReference type="ARBA" id="ARBA00022692"/>
    </source>
</evidence>
<keyword evidence="12" id="KW-1185">Reference proteome</keyword>
<keyword evidence="2 8" id="KW-0812">Transmembrane</keyword>
<dbReference type="InterPro" id="IPR051893">
    <property type="entry name" value="HCARs"/>
</dbReference>
<keyword evidence="5 9" id="KW-0472">Membrane</keyword>
<feature type="transmembrane region" description="Helical" evidence="9">
    <location>
        <begin position="181"/>
        <end position="205"/>
    </location>
</feature>
<feature type="transmembrane region" description="Helical" evidence="9">
    <location>
        <begin position="89"/>
        <end position="110"/>
    </location>
</feature>
<keyword evidence="4 8" id="KW-0297">G-protein coupled receptor</keyword>
<dbReference type="AlphaFoldDB" id="A0A5A9PSJ0"/>
<keyword evidence="7 8" id="KW-0807">Transducer</keyword>
<evidence type="ECO:0000256" key="3">
    <source>
        <dbReference type="ARBA" id="ARBA00022989"/>
    </source>
</evidence>